<dbReference type="SUPFAM" id="SSF48498">
    <property type="entry name" value="Tetracyclin repressor-like, C-terminal domain"/>
    <property type="match status" value="1"/>
</dbReference>
<dbReference type="InterPro" id="IPR050109">
    <property type="entry name" value="HTH-type_TetR-like_transc_reg"/>
</dbReference>
<evidence type="ECO:0000313" key="6">
    <source>
        <dbReference type="EMBL" id="GIJ63306.1"/>
    </source>
</evidence>
<dbReference type="EMBL" id="BOPG01000091">
    <property type="protein sequence ID" value="GIJ63306.1"/>
    <property type="molecule type" value="Genomic_DNA"/>
</dbReference>
<reference evidence="6" key="1">
    <citation type="submission" date="2021-01" db="EMBL/GenBank/DDBJ databases">
        <title>Whole genome shotgun sequence of Virgisporangium aurantiacum NBRC 16421.</title>
        <authorList>
            <person name="Komaki H."/>
            <person name="Tamura T."/>
        </authorList>
    </citation>
    <scope>NUCLEOTIDE SEQUENCE</scope>
    <source>
        <strain evidence="6">NBRC 16421</strain>
    </source>
</reference>
<accession>A0A8J3ZKR7</accession>
<sequence>MAEASPRRRSGGRRADAQRSVDAILDAAIACLVEDPNANTADIAARAGVGRVTLYGHFPSRTELVDAAFGRIVTRAEEHLATIDLAGEPRQALADLIASSWEVVFQHRALLAAAQGTMPAERIRRHHEQPLTRVRSLIERGRHDGVFRTDQPVDWLVTVFYTVLHGAAGEIGAGRLDQAEAAGLITATLLAAYSPPPHR</sequence>
<evidence type="ECO:0000256" key="4">
    <source>
        <dbReference type="PROSITE-ProRule" id="PRU00335"/>
    </source>
</evidence>
<comment type="caution">
    <text evidence="6">The sequence shown here is derived from an EMBL/GenBank/DDBJ whole genome shotgun (WGS) entry which is preliminary data.</text>
</comment>
<evidence type="ECO:0000256" key="1">
    <source>
        <dbReference type="ARBA" id="ARBA00023015"/>
    </source>
</evidence>
<dbReference type="PANTHER" id="PTHR30055:SF234">
    <property type="entry name" value="HTH-TYPE TRANSCRIPTIONAL REGULATOR BETI"/>
    <property type="match status" value="1"/>
</dbReference>
<evidence type="ECO:0000259" key="5">
    <source>
        <dbReference type="PROSITE" id="PS50977"/>
    </source>
</evidence>
<proteinExistence type="predicted"/>
<organism evidence="6 7">
    <name type="scientific">Virgisporangium aurantiacum</name>
    <dbReference type="NCBI Taxonomy" id="175570"/>
    <lineage>
        <taxon>Bacteria</taxon>
        <taxon>Bacillati</taxon>
        <taxon>Actinomycetota</taxon>
        <taxon>Actinomycetes</taxon>
        <taxon>Micromonosporales</taxon>
        <taxon>Micromonosporaceae</taxon>
        <taxon>Virgisporangium</taxon>
    </lineage>
</organism>
<dbReference type="RefSeq" id="WP_204009501.1">
    <property type="nucleotide sequence ID" value="NZ_BOPG01000091.1"/>
</dbReference>
<dbReference type="Proteomes" id="UP000612585">
    <property type="component" value="Unassembled WGS sequence"/>
</dbReference>
<dbReference type="PROSITE" id="PS50977">
    <property type="entry name" value="HTH_TETR_2"/>
    <property type="match status" value="1"/>
</dbReference>
<protein>
    <recommendedName>
        <fullName evidence="5">HTH tetR-type domain-containing protein</fullName>
    </recommendedName>
</protein>
<gene>
    <name evidence="6" type="ORF">Vau01_108220</name>
</gene>
<dbReference type="InterPro" id="IPR001647">
    <property type="entry name" value="HTH_TetR"/>
</dbReference>
<dbReference type="SUPFAM" id="SSF46689">
    <property type="entry name" value="Homeodomain-like"/>
    <property type="match status" value="1"/>
</dbReference>
<dbReference type="AlphaFoldDB" id="A0A8J3ZKR7"/>
<keyword evidence="3" id="KW-0804">Transcription</keyword>
<dbReference type="InterPro" id="IPR009057">
    <property type="entry name" value="Homeodomain-like_sf"/>
</dbReference>
<evidence type="ECO:0000313" key="7">
    <source>
        <dbReference type="Proteomes" id="UP000612585"/>
    </source>
</evidence>
<feature type="domain" description="HTH tetR-type" evidence="5">
    <location>
        <begin position="18"/>
        <end position="76"/>
    </location>
</feature>
<evidence type="ECO:0000256" key="2">
    <source>
        <dbReference type="ARBA" id="ARBA00023125"/>
    </source>
</evidence>
<evidence type="ECO:0000256" key="3">
    <source>
        <dbReference type="ARBA" id="ARBA00023163"/>
    </source>
</evidence>
<dbReference type="PANTHER" id="PTHR30055">
    <property type="entry name" value="HTH-TYPE TRANSCRIPTIONAL REGULATOR RUTR"/>
    <property type="match status" value="1"/>
</dbReference>
<dbReference type="Pfam" id="PF00440">
    <property type="entry name" value="TetR_N"/>
    <property type="match status" value="1"/>
</dbReference>
<dbReference type="Gene3D" id="1.10.357.10">
    <property type="entry name" value="Tetracycline Repressor, domain 2"/>
    <property type="match status" value="1"/>
</dbReference>
<dbReference type="GO" id="GO:0000976">
    <property type="term" value="F:transcription cis-regulatory region binding"/>
    <property type="evidence" value="ECO:0007669"/>
    <property type="project" value="TreeGrafter"/>
</dbReference>
<dbReference type="GO" id="GO:0003700">
    <property type="term" value="F:DNA-binding transcription factor activity"/>
    <property type="evidence" value="ECO:0007669"/>
    <property type="project" value="TreeGrafter"/>
</dbReference>
<name>A0A8J3ZKR7_9ACTN</name>
<keyword evidence="1" id="KW-0805">Transcription regulation</keyword>
<dbReference type="InterPro" id="IPR036271">
    <property type="entry name" value="Tet_transcr_reg_TetR-rel_C_sf"/>
</dbReference>
<keyword evidence="2 4" id="KW-0238">DNA-binding</keyword>
<feature type="DNA-binding region" description="H-T-H motif" evidence="4">
    <location>
        <begin position="39"/>
        <end position="58"/>
    </location>
</feature>
<keyword evidence="7" id="KW-1185">Reference proteome</keyword>